<dbReference type="InterPro" id="IPR048267">
    <property type="entry name" value="Arginosuc_syn_N"/>
</dbReference>
<dbReference type="GO" id="GO:0000053">
    <property type="term" value="P:argininosuccinate metabolic process"/>
    <property type="evidence" value="ECO:0007669"/>
    <property type="project" value="TreeGrafter"/>
</dbReference>
<dbReference type="UniPathway" id="UPA00158">
    <property type="reaction ID" value="UER00272"/>
</dbReference>
<dbReference type="UniPathway" id="UPA00068">
    <property type="reaction ID" value="UER00113"/>
</dbReference>
<comment type="pathway">
    <text evidence="1">Nitrogen metabolism; urea cycle; (N(omega)-L-arginino)succinate from L-aspartate and L-citrulline: step 1/1.</text>
</comment>
<dbReference type="GO" id="GO:0004055">
    <property type="term" value="F:argininosuccinate synthase activity"/>
    <property type="evidence" value="ECO:0007669"/>
    <property type="project" value="InterPro"/>
</dbReference>
<dbReference type="Gene3D" id="3.90.1260.10">
    <property type="entry name" value="Argininosuccinate synthetase, chain A, domain 2"/>
    <property type="match status" value="1"/>
</dbReference>
<dbReference type="InterPro" id="IPR024074">
    <property type="entry name" value="AS_cat/multimer_dom_body"/>
</dbReference>
<dbReference type="SUPFAM" id="SSF69864">
    <property type="entry name" value="Argininosuccinate synthetase, C-terminal domain"/>
    <property type="match status" value="1"/>
</dbReference>
<feature type="domain" description="Arginosuccinate synthase-like N-terminal" evidence="5">
    <location>
        <begin position="7"/>
        <end position="60"/>
    </location>
</feature>
<protein>
    <submittedName>
        <fullName evidence="6">Argininosuccinate synthase</fullName>
    </submittedName>
</protein>
<dbReference type="Gene3D" id="1.20.5.470">
    <property type="entry name" value="Single helix bin"/>
    <property type="match status" value="1"/>
</dbReference>
<dbReference type="AlphaFoldDB" id="A0A151X8D6"/>
<dbReference type="PANTHER" id="PTHR11587">
    <property type="entry name" value="ARGININOSUCCINATE SYNTHASE"/>
    <property type="match status" value="1"/>
</dbReference>
<keyword evidence="3" id="KW-0547">Nucleotide-binding</keyword>
<keyword evidence="7" id="KW-1185">Reference proteome</keyword>
<name>A0A151X8D6_9HYME</name>
<accession>A0A151X8D6</accession>
<evidence type="ECO:0000259" key="5">
    <source>
        <dbReference type="Pfam" id="PF00764"/>
    </source>
</evidence>
<evidence type="ECO:0000256" key="4">
    <source>
        <dbReference type="ARBA" id="ARBA00022840"/>
    </source>
</evidence>
<evidence type="ECO:0000256" key="1">
    <source>
        <dbReference type="ARBA" id="ARBA00005154"/>
    </source>
</evidence>
<dbReference type="Proteomes" id="UP000075809">
    <property type="component" value="Unassembled WGS sequence"/>
</dbReference>
<sequence>MSELKGKVILAYNGGLDTSCILLWLKEKGTNIGQKEDFDAVKDKAYESGILEDPIIPAPKKLYKMTLKDGKIFNVPLAIIEYLNEIGDKIFTKCIKLTVTIFVQFQSRAVYESPDVHILEVAYRDLEIERDFVVNQPLVSMDVQDDYEPVNDTGFIRTHFLRLKEFYRFNKQHNV</sequence>
<keyword evidence="2" id="KW-0436">Ligase</keyword>
<dbReference type="Pfam" id="PF00764">
    <property type="entry name" value="Arginosuc_synth"/>
    <property type="match status" value="1"/>
</dbReference>
<dbReference type="EMBL" id="KQ982422">
    <property type="protein sequence ID" value="KYQ56594.1"/>
    <property type="molecule type" value="Genomic_DNA"/>
</dbReference>
<proteinExistence type="predicted"/>
<evidence type="ECO:0000313" key="7">
    <source>
        <dbReference type="Proteomes" id="UP000075809"/>
    </source>
</evidence>
<dbReference type="GO" id="GO:0005524">
    <property type="term" value="F:ATP binding"/>
    <property type="evidence" value="ECO:0007669"/>
    <property type="project" value="UniProtKB-KW"/>
</dbReference>
<dbReference type="Gene3D" id="3.40.50.620">
    <property type="entry name" value="HUPs"/>
    <property type="match status" value="1"/>
</dbReference>
<evidence type="ECO:0000313" key="6">
    <source>
        <dbReference type="EMBL" id="KYQ56594.1"/>
    </source>
</evidence>
<evidence type="ECO:0000256" key="3">
    <source>
        <dbReference type="ARBA" id="ARBA00022741"/>
    </source>
</evidence>
<reference evidence="6 7" key="1">
    <citation type="submission" date="2015-09" db="EMBL/GenBank/DDBJ databases">
        <title>Trachymyrmex zeteki WGS genome.</title>
        <authorList>
            <person name="Nygaard S."/>
            <person name="Hu H."/>
            <person name="Boomsma J."/>
            <person name="Zhang G."/>
        </authorList>
    </citation>
    <scope>NUCLEOTIDE SEQUENCE [LARGE SCALE GENOMIC DNA]</scope>
    <source>
        <strain evidence="6">Tzet28-1</strain>
        <tissue evidence="6">Whole body</tissue>
    </source>
</reference>
<evidence type="ECO:0000256" key="2">
    <source>
        <dbReference type="ARBA" id="ARBA00022598"/>
    </source>
</evidence>
<dbReference type="GO" id="GO:0006526">
    <property type="term" value="P:L-arginine biosynthetic process"/>
    <property type="evidence" value="ECO:0007669"/>
    <property type="project" value="UniProtKB-UniPathway"/>
</dbReference>
<dbReference type="SUPFAM" id="SSF52402">
    <property type="entry name" value="Adenine nucleotide alpha hydrolases-like"/>
    <property type="match status" value="1"/>
</dbReference>
<dbReference type="PANTHER" id="PTHR11587:SF2">
    <property type="entry name" value="ARGININOSUCCINATE SYNTHASE"/>
    <property type="match status" value="1"/>
</dbReference>
<dbReference type="GO" id="GO:0000050">
    <property type="term" value="P:urea cycle"/>
    <property type="evidence" value="ECO:0007669"/>
    <property type="project" value="UniProtKB-UniPathway"/>
</dbReference>
<dbReference type="GO" id="GO:0005737">
    <property type="term" value="C:cytoplasm"/>
    <property type="evidence" value="ECO:0007669"/>
    <property type="project" value="TreeGrafter"/>
</dbReference>
<dbReference type="STRING" id="64791.A0A151X8D6"/>
<dbReference type="InterPro" id="IPR014729">
    <property type="entry name" value="Rossmann-like_a/b/a_fold"/>
</dbReference>
<gene>
    <name evidence="6" type="ORF">ALC60_04449</name>
</gene>
<dbReference type="InterPro" id="IPR001518">
    <property type="entry name" value="Arginosuc_synth"/>
</dbReference>
<keyword evidence="4" id="KW-0067">ATP-binding</keyword>
<organism evidence="6 7">
    <name type="scientific">Mycetomoellerius zeteki</name>
    <dbReference type="NCBI Taxonomy" id="64791"/>
    <lineage>
        <taxon>Eukaryota</taxon>
        <taxon>Metazoa</taxon>
        <taxon>Ecdysozoa</taxon>
        <taxon>Arthropoda</taxon>
        <taxon>Hexapoda</taxon>
        <taxon>Insecta</taxon>
        <taxon>Pterygota</taxon>
        <taxon>Neoptera</taxon>
        <taxon>Endopterygota</taxon>
        <taxon>Hymenoptera</taxon>
        <taxon>Apocrita</taxon>
        <taxon>Aculeata</taxon>
        <taxon>Formicoidea</taxon>
        <taxon>Formicidae</taxon>
        <taxon>Myrmicinae</taxon>
        <taxon>Mycetomoellerius</taxon>
    </lineage>
</organism>